<dbReference type="InterPro" id="IPR051531">
    <property type="entry name" value="N-acetyltransferase"/>
</dbReference>
<evidence type="ECO:0000313" key="2">
    <source>
        <dbReference type="Proteomes" id="UP000516320"/>
    </source>
</evidence>
<dbReference type="RefSeq" id="WP_187975637.1">
    <property type="nucleotide sequence ID" value="NZ_CP046884.1"/>
</dbReference>
<dbReference type="PANTHER" id="PTHR43792:SF16">
    <property type="entry name" value="N-ACETYLTRANSFERASE DOMAIN-CONTAINING PROTEIN"/>
    <property type="match status" value="1"/>
</dbReference>
<dbReference type="Proteomes" id="UP000516320">
    <property type="component" value="Chromosome"/>
</dbReference>
<keyword evidence="2" id="KW-1185">Reference proteome</keyword>
<dbReference type="GO" id="GO:0016747">
    <property type="term" value="F:acyltransferase activity, transferring groups other than amino-acyl groups"/>
    <property type="evidence" value="ECO:0007669"/>
    <property type="project" value="InterPro"/>
</dbReference>
<dbReference type="AlphaFoldDB" id="A0A7H0SNQ5"/>
<dbReference type="InterPro" id="IPR000182">
    <property type="entry name" value="GNAT_dom"/>
</dbReference>
<dbReference type="EMBL" id="CP046884">
    <property type="protein sequence ID" value="QNQ90180.1"/>
    <property type="molecule type" value="Genomic_DNA"/>
</dbReference>
<dbReference type="PANTHER" id="PTHR43792">
    <property type="entry name" value="GNAT FAMILY, PUTATIVE (AFU_ORTHOLOGUE AFUA_3G00765)-RELATED-RELATED"/>
    <property type="match status" value="1"/>
</dbReference>
<proteinExistence type="predicted"/>
<keyword evidence="1" id="KW-0808">Transferase</keyword>
<dbReference type="SUPFAM" id="SSF55729">
    <property type="entry name" value="Acyl-CoA N-acyltransferases (Nat)"/>
    <property type="match status" value="1"/>
</dbReference>
<sequence length="187" mass="21554">MTSITRTERLLLLPLDSNQADEAFKVYSDARIWAHRPQARHESARQTKTMIEHAQECWHKHGLGPWAIYLRDQPAEFIGVGGVEMVENQVWDLKYRLRPEKWGYGYATEVSETALKTTARSHPHIPVSARVTVNHPASFHVLEKLGLDPQWEGRRINTEDDPEEPDVRIYADRPLDDSVLDLLKARP</sequence>
<evidence type="ECO:0000313" key="1">
    <source>
        <dbReference type="EMBL" id="QNQ90180.1"/>
    </source>
</evidence>
<dbReference type="KEGG" id="cpoy:GP475_05630"/>
<dbReference type="Gene3D" id="3.40.630.30">
    <property type="match status" value="1"/>
</dbReference>
<protein>
    <submittedName>
        <fullName evidence="1">GNAT family N-acetyltransferase</fullName>
    </submittedName>
</protein>
<dbReference type="Pfam" id="PF13302">
    <property type="entry name" value="Acetyltransf_3"/>
    <property type="match status" value="1"/>
</dbReference>
<organism evidence="1 2">
    <name type="scientific">Corynebacterium poyangense</name>
    <dbReference type="NCBI Taxonomy" id="2684405"/>
    <lineage>
        <taxon>Bacteria</taxon>
        <taxon>Bacillati</taxon>
        <taxon>Actinomycetota</taxon>
        <taxon>Actinomycetes</taxon>
        <taxon>Mycobacteriales</taxon>
        <taxon>Corynebacteriaceae</taxon>
        <taxon>Corynebacterium</taxon>
    </lineage>
</organism>
<accession>A0A7H0SNQ5</accession>
<name>A0A7H0SNQ5_9CORY</name>
<gene>
    <name evidence="1" type="ORF">GP475_05630</name>
</gene>
<reference evidence="1 2" key="1">
    <citation type="submission" date="2019-12" db="EMBL/GenBank/DDBJ databases">
        <title>Corynebacterium sp. nov., isolated from feces of the Anser Albifrons in China.</title>
        <authorList>
            <person name="Liu Q."/>
        </authorList>
    </citation>
    <scope>NUCLEOTIDE SEQUENCE [LARGE SCALE GENOMIC DNA]</scope>
    <source>
        <strain evidence="1 2">4H37-19</strain>
    </source>
</reference>
<dbReference type="InterPro" id="IPR016181">
    <property type="entry name" value="Acyl_CoA_acyltransferase"/>
</dbReference>